<dbReference type="SUPFAM" id="SSF52540">
    <property type="entry name" value="P-loop containing nucleoside triphosphate hydrolases"/>
    <property type="match status" value="1"/>
</dbReference>
<protein>
    <submittedName>
        <fullName evidence="11">Iron-enterobactin transporter ATP-binding protein</fullName>
    </submittedName>
</protein>
<accession>A0ABQ4Q455</accession>
<dbReference type="Gene3D" id="3.40.50.300">
    <property type="entry name" value="P-loop containing nucleotide triphosphate hydrolases"/>
    <property type="match status" value="1"/>
</dbReference>
<dbReference type="CDD" id="cd03214">
    <property type="entry name" value="ABC_Iron-Siderophores_B12_Hemin"/>
    <property type="match status" value="1"/>
</dbReference>
<dbReference type="EMBL" id="BPMK01000008">
    <property type="protein sequence ID" value="GIZ51976.1"/>
    <property type="molecule type" value="Genomic_DNA"/>
</dbReference>
<dbReference type="Proteomes" id="UP000887222">
    <property type="component" value="Unassembled WGS sequence"/>
</dbReference>
<evidence type="ECO:0000256" key="1">
    <source>
        <dbReference type="ARBA" id="ARBA00004202"/>
    </source>
</evidence>
<dbReference type="InterPro" id="IPR017871">
    <property type="entry name" value="ABC_transporter-like_CS"/>
</dbReference>
<dbReference type="PANTHER" id="PTHR42771:SF2">
    <property type="entry name" value="IRON(3+)-HYDROXAMATE IMPORT ATP-BINDING PROTEIN FHUC"/>
    <property type="match status" value="1"/>
</dbReference>
<comment type="caution">
    <text evidence="11">The sequence shown here is derived from an EMBL/GenBank/DDBJ whole genome shotgun (WGS) entry which is preliminary data.</text>
</comment>
<dbReference type="PROSITE" id="PS00211">
    <property type="entry name" value="ABC_TRANSPORTER_1"/>
    <property type="match status" value="1"/>
</dbReference>
<evidence type="ECO:0000256" key="2">
    <source>
        <dbReference type="ARBA" id="ARBA00022448"/>
    </source>
</evidence>
<keyword evidence="5" id="KW-0547">Nucleotide-binding</keyword>
<keyword evidence="8" id="KW-0406">Ion transport</keyword>
<dbReference type="RefSeq" id="WP_220808145.1">
    <property type="nucleotide sequence ID" value="NZ_BPMK01000008.1"/>
</dbReference>
<proteinExistence type="predicted"/>
<comment type="subcellular location">
    <subcellularLocation>
        <location evidence="1">Cell membrane</location>
        <topology evidence="1">Peripheral membrane protein</topology>
    </subcellularLocation>
</comment>
<dbReference type="PANTHER" id="PTHR42771">
    <property type="entry name" value="IRON(3+)-HYDROXAMATE IMPORT ATP-BINDING PROTEIN FHUC"/>
    <property type="match status" value="1"/>
</dbReference>
<keyword evidence="7" id="KW-0408">Iron</keyword>
<evidence type="ECO:0000259" key="10">
    <source>
        <dbReference type="PROSITE" id="PS50893"/>
    </source>
</evidence>
<dbReference type="PROSITE" id="PS50893">
    <property type="entry name" value="ABC_TRANSPORTER_2"/>
    <property type="match status" value="1"/>
</dbReference>
<evidence type="ECO:0000256" key="6">
    <source>
        <dbReference type="ARBA" id="ARBA00022840"/>
    </source>
</evidence>
<reference evidence="11 12" key="1">
    <citation type="journal article" date="2022" name="Int. J. Syst. Evol. Microbiol.">
        <title>Noviherbaspirillum aridicola sp. nov., isolated from an arid soil in Pakistan.</title>
        <authorList>
            <person name="Khan I.U."/>
            <person name="Saqib M."/>
            <person name="Amin A."/>
            <person name="Hussain F."/>
            <person name="Li L."/>
            <person name="Liu Y.H."/>
            <person name="Fang B.Z."/>
            <person name="Ahmed I."/>
            <person name="Li W.J."/>
        </authorList>
    </citation>
    <scope>NUCLEOTIDE SEQUENCE [LARGE SCALE GENOMIC DNA]</scope>
    <source>
        <strain evidence="11 12">NCCP-691</strain>
    </source>
</reference>
<sequence length="267" mass="29273">MTLTCTGLSLGYGGRPIISQLSLALPKGRITTLIGPNGCGKSTLLRGLAGLLPPQQGQVQLDEKSLSSWPRRQLARRLAFLSQTPTPPEGLTVRDMVRHGRFPHQSLLGGEQACDRDAVHWALTATRMLGFADRLMTELSGGERQRAWIAMALAQQADILLLDEPTTYLDLHHQLEVLQLLTALNATHGITLVMSLHDLNHAMRYSHHTVVLDGGRIAASGAPSRIIEPGLLRRVFKVRATVFEREDCALPVCYPEETLSSQPQESP</sequence>
<evidence type="ECO:0000256" key="7">
    <source>
        <dbReference type="ARBA" id="ARBA00023004"/>
    </source>
</evidence>
<dbReference type="Pfam" id="PF00005">
    <property type="entry name" value="ABC_tran"/>
    <property type="match status" value="1"/>
</dbReference>
<gene>
    <name evidence="11" type="ORF">NCCP691_19900</name>
</gene>
<keyword evidence="3" id="KW-1003">Cell membrane</keyword>
<keyword evidence="9" id="KW-0472">Membrane</keyword>
<evidence type="ECO:0000313" key="12">
    <source>
        <dbReference type="Proteomes" id="UP000887222"/>
    </source>
</evidence>
<dbReference type="InterPro" id="IPR027417">
    <property type="entry name" value="P-loop_NTPase"/>
</dbReference>
<evidence type="ECO:0000256" key="9">
    <source>
        <dbReference type="ARBA" id="ARBA00023136"/>
    </source>
</evidence>
<evidence type="ECO:0000256" key="4">
    <source>
        <dbReference type="ARBA" id="ARBA00022496"/>
    </source>
</evidence>
<keyword evidence="6 11" id="KW-0067">ATP-binding</keyword>
<dbReference type="InterPro" id="IPR051535">
    <property type="entry name" value="Siderophore_ABC-ATPase"/>
</dbReference>
<evidence type="ECO:0000313" key="11">
    <source>
        <dbReference type="EMBL" id="GIZ51976.1"/>
    </source>
</evidence>
<keyword evidence="4" id="KW-0410">Iron transport</keyword>
<evidence type="ECO:0000256" key="5">
    <source>
        <dbReference type="ARBA" id="ARBA00022741"/>
    </source>
</evidence>
<organism evidence="11 12">
    <name type="scientific">Noviherbaspirillum aridicola</name>
    <dbReference type="NCBI Taxonomy" id="2849687"/>
    <lineage>
        <taxon>Bacteria</taxon>
        <taxon>Pseudomonadati</taxon>
        <taxon>Pseudomonadota</taxon>
        <taxon>Betaproteobacteria</taxon>
        <taxon>Burkholderiales</taxon>
        <taxon>Oxalobacteraceae</taxon>
        <taxon>Noviherbaspirillum</taxon>
    </lineage>
</organism>
<evidence type="ECO:0000256" key="3">
    <source>
        <dbReference type="ARBA" id="ARBA00022475"/>
    </source>
</evidence>
<keyword evidence="2" id="KW-0813">Transport</keyword>
<evidence type="ECO:0000256" key="8">
    <source>
        <dbReference type="ARBA" id="ARBA00023065"/>
    </source>
</evidence>
<dbReference type="InterPro" id="IPR003593">
    <property type="entry name" value="AAA+_ATPase"/>
</dbReference>
<dbReference type="InterPro" id="IPR003439">
    <property type="entry name" value="ABC_transporter-like_ATP-bd"/>
</dbReference>
<dbReference type="GO" id="GO:0005524">
    <property type="term" value="F:ATP binding"/>
    <property type="evidence" value="ECO:0007669"/>
    <property type="project" value="UniProtKB-KW"/>
</dbReference>
<feature type="domain" description="ABC transporter" evidence="10">
    <location>
        <begin position="3"/>
        <end position="239"/>
    </location>
</feature>
<name>A0ABQ4Q455_9BURK</name>
<dbReference type="SMART" id="SM00382">
    <property type="entry name" value="AAA"/>
    <property type="match status" value="1"/>
</dbReference>
<keyword evidence="12" id="KW-1185">Reference proteome</keyword>